<dbReference type="FunFam" id="3.30.2080.10:FF:000001">
    <property type="entry name" value="Alpha-1,2-mannosidase subfamily"/>
    <property type="match status" value="1"/>
</dbReference>
<evidence type="ECO:0000313" key="6">
    <source>
        <dbReference type="EMBL" id="BBE17353.1"/>
    </source>
</evidence>
<dbReference type="Gene3D" id="1.20.1610.10">
    <property type="entry name" value="alpha-1,2-mannosidases domains"/>
    <property type="match status" value="1"/>
</dbReference>
<dbReference type="Gene3D" id="2.70.98.10">
    <property type="match status" value="1"/>
</dbReference>
<dbReference type="SUPFAM" id="SSF48208">
    <property type="entry name" value="Six-hairpin glycosidases"/>
    <property type="match status" value="1"/>
</dbReference>
<name>A0A5K7S717_9BACT</name>
<evidence type="ECO:0000259" key="4">
    <source>
        <dbReference type="Pfam" id="PF07971"/>
    </source>
</evidence>
<keyword evidence="7" id="KW-1185">Reference proteome</keyword>
<dbReference type="GO" id="GO:0005829">
    <property type="term" value="C:cytosol"/>
    <property type="evidence" value="ECO:0007669"/>
    <property type="project" value="TreeGrafter"/>
</dbReference>
<dbReference type="InterPro" id="IPR041371">
    <property type="entry name" value="GH92_N"/>
</dbReference>
<comment type="cofactor">
    <cofactor evidence="1">
        <name>Ca(2+)</name>
        <dbReference type="ChEBI" id="CHEBI:29108"/>
    </cofactor>
</comment>
<evidence type="ECO:0000256" key="2">
    <source>
        <dbReference type="ARBA" id="ARBA00011245"/>
    </source>
</evidence>
<dbReference type="GO" id="GO:0005975">
    <property type="term" value="P:carbohydrate metabolic process"/>
    <property type="evidence" value="ECO:0007669"/>
    <property type="project" value="InterPro"/>
</dbReference>
<keyword evidence="3" id="KW-0106">Calcium</keyword>
<dbReference type="AlphaFoldDB" id="A0A5K7S717"/>
<comment type="subunit">
    <text evidence="2">Monomer.</text>
</comment>
<evidence type="ECO:0000259" key="5">
    <source>
        <dbReference type="Pfam" id="PF17678"/>
    </source>
</evidence>
<feature type="domain" description="Glycosyl hydrolase family 92 N-terminal" evidence="5">
    <location>
        <begin position="22"/>
        <end position="281"/>
    </location>
</feature>
<dbReference type="KEGG" id="anf:AQPE_1503"/>
<accession>A0A5K7S717</accession>
<dbReference type="InterPro" id="IPR005887">
    <property type="entry name" value="GH92_a_mannosidase_put"/>
</dbReference>
<evidence type="ECO:0000256" key="3">
    <source>
        <dbReference type="ARBA" id="ARBA00022837"/>
    </source>
</evidence>
<dbReference type="InterPro" id="IPR012939">
    <property type="entry name" value="Glyco_hydro_92"/>
</dbReference>
<evidence type="ECO:0000256" key="1">
    <source>
        <dbReference type="ARBA" id="ARBA00001913"/>
    </source>
</evidence>
<dbReference type="Pfam" id="PF17678">
    <property type="entry name" value="Glyco_hydro_92N"/>
    <property type="match status" value="1"/>
</dbReference>
<dbReference type="GO" id="GO:0000224">
    <property type="term" value="F:peptide-N4-(N-acetyl-beta-glucosaminyl)asparagine amidase activity"/>
    <property type="evidence" value="ECO:0007669"/>
    <property type="project" value="TreeGrafter"/>
</dbReference>
<sequence>MVSCLGTLSIKAQQDIEDLTRYVDPLIGTKEMGHVFPGACIPFGMVQLSPDTDTIPYAVNGKYTGTAYRYCAGYQYSDKTIVGFTHTHLSGTGHSDLSDFLVMPTVGPVQLNPGTADKPESGYRSRFNHETEKAEPGYYSVMLDDYKVKAEMTTTTHVGVHQYTFPKSDDAHIILDLNHGIYNYDGKVLWSYLRVENDTLVTGYRITSGWARTNYLYFAMVFSKPIKSYGGKNEENLVYKGFWRKFDQEHNFPEMAGKKLKAHFDFATANGEKIKIKFAISAVSTEGALKNLEAEVPHFNFEKVRAEAKANWQSELSRIIVKASPEKKTTFYTSLYHTFINPIQYMDVDGQYRGLDHNIHQAKGFVNYSVFSLWDTYRALHPLFTLIQPERASDMINSMLAHYDQSVHHLLPVWSHFGNENWCMIGYHAVPVIADAWMNGIRGFDGKRALAACVASATHRSYGNLGEYMDLGYVPYEINAVGSSMTLEYAYDDWTIAQLANSLGEKEVAATFEKRANNWKNLFNERTGFVGAKDSKGNWKSPFDPMHTANEGFIEGNSWNYSLYVPQDIPTLIQKMGGNNRFCEHVDSLFTMYMPDKYFAETEDITREGLVGCYVHGNEPSHHVAYMYNWAGKPWKTQERIHQIVSTMYLNKPDGLCGNDDCGQMSAWYVFSTLGFYPVCPASGEYAIGAPSVSEGKIQLSGGKSMIVKANNLSDQNIYIKSVSLNGKPVTTSFLSYSDIADGGELVFEMSNRPNKKWAATVSFSK</sequence>
<dbReference type="Gene3D" id="3.30.2080.10">
    <property type="entry name" value="GH92 mannosidase domain"/>
    <property type="match status" value="1"/>
</dbReference>
<reference evidence="6" key="1">
    <citation type="journal article" date="2020" name="Int. J. Syst. Evol. Microbiol.">
        <title>Aquipluma nitroreducens gen. nov. sp. nov., a novel facultatively anaerobic bacterium isolated from a freshwater lake.</title>
        <authorList>
            <person name="Watanabe M."/>
            <person name="Kojima H."/>
            <person name="Fukui M."/>
        </authorList>
    </citation>
    <scope>NUCLEOTIDE SEQUENCE</scope>
    <source>
        <strain evidence="6">MeG22</strain>
    </source>
</reference>
<dbReference type="GO" id="GO:0030246">
    <property type="term" value="F:carbohydrate binding"/>
    <property type="evidence" value="ECO:0007669"/>
    <property type="project" value="InterPro"/>
</dbReference>
<dbReference type="Pfam" id="PF07971">
    <property type="entry name" value="Glyco_hydro_92"/>
    <property type="match status" value="1"/>
</dbReference>
<dbReference type="GO" id="GO:0006516">
    <property type="term" value="P:glycoprotein catabolic process"/>
    <property type="evidence" value="ECO:0007669"/>
    <property type="project" value="TreeGrafter"/>
</dbReference>
<organism evidence="6 7">
    <name type="scientific">Aquipluma nitroreducens</name>
    <dbReference type="NCBI Taxonomy" id="2010828"/>
    <lineage>
        <taxon>Bacteria</taxon>
        <taxon>Pseudomonadati</taxon>
        <taxon>Bacteroidota</taxon>
        <taxon>Bacteroidia</taxon>
        <taxon>Marinilabiliales</taxon>
        <taxon>Prolixibacteraceae</taxon>
        <taxon>Aquipluma</taxon>
    </lineage>
</organism>
<dbReference type="FunFam" id="1.20.1050.60:FF:000001">
    <property type="entry name" value="Putative alpha-1,2-mannosidase"/>
    <property type="match status" value="1"/>
</dbReference>
<dbReference type="Gene3D" id="1.20.1050.60">
    <property type="entry name" value="alpha-1,2-mannosidase"/>
    <property type="match status" value="1"/>
</dbReference>
<dbReference type="PANTHER" id="PTHR12143:SF39">
    <property type="entry name" value="SECRETED PROTEIN"/>
    <property type="match status" value="1"/>
</dbReference>
<dbReference type="NCBIfam" id="TIGR01180">
    <property type="entry name" value="aman2_put"/>
    <property type="match status" value="1"/>
</dbReference>
<feature type="domain" description="Glycosyl hydrolase family 92" evidence="4">
    <location>
        <begin position="288"/>
        <end position="751"/>
    </location>
</feature>
<dbReference type="InterPro" id="IPR050883">
    <property type="entry name" value="PNGase"/>
</dbReference>
<protein>
    <submittedName>
        <fullName evidence="6">Alpha-1,2-mannosidase</fullName>
    </submittedName>
</protein>
<evidence type="ECO:0000313" key="7">
    <source>
        <dbReference type="Proteomes" id="UP001193389"/>
    </source>
</evidence>
<dbReference type="PANTHER" id="PTHR12143">
    <property type="entry name" value="PEPTIDE N-GLYCANASE PNGASE -RELATED"/>
    <property type="match status" value="1"/>
</dbReference>
<gene>
    <name evidence="6" type="ORF">AQPE_1503</name>
</gene>
<dbReference type="InterPro" id="IPR014718">
    <property type="entry name" value="GH-type_carb-bd"/>
</dbReference>
<dbReference type="InterPro" id="IPR008928">
    <property type="entry name" value="6-hairpin_glycosidase_sf"/>
</dbReference>
<proteinExistence type="predicted"/>
<dbReference type="EMBL" id="AP018694">
    <property type="protein sequence ID" value="BBE17353.1"/>
    <property type="molecule type" value="Genomic_DNA"/>
</dbReference>
<dbReference type="Proteomes" id="UP001193389">
    <property type="component" value="Chromosome"/>
</dbReference>